<evidence type="ECO:0000256" key="4">
    <source>
        <dbReference type="ARBA" id="ARBA00022840"/>
    </source>
</evidence>
<dbReference type="Gene3D" id="1.10.10.160">
    <property type="match status" value="1"/>
</dbReference>
<dbReference type="PANTHER" id="PTHR11070">
    <property type="entry name" value="UVRD / RECB / PCRA DNA HELICASE FAMILY MEMBER"/>
    <property type="match status" value="1"/>
</dbReference>
<evidence type="ECO:0000256" key="3">
    <source>
        <dbReference type="ARBA" id="ARBA00022806"/>
    </source>
</evidence>
<dbReference type="GO" id="GO:0016787">
    <property type="term" value="F:hydrolase activity"/>
    <property type="evidence" value="ECO:0007669"/>
    <property type="project" value="UniProtKB-UniRule"/>
</dbReference>
<dbReference type="Gene3D" id="3.40.50.300">
    <property type="entry name" value="P-loop containing nucleotide triphosphate hydrolases"/>
    <property type="match status" value="3"/>
</dbReference>
<evidence type="ECO:0000256" key="5">
    <source>
        <dbReference type="PROSITE-ProRule" id="PRU00560"/>
    </source>
</evidence>
<dbReference type="PROSITE" id="PS51198">
    <property type="entry name" value="UVRD_HELICASE_ATP_BIND"/>
    <property type="match status" value="1"/>
</dbReference>
<dbReference type="EMBL" id="FZOG01000001">
    <property type="protein sequence ID" value="SNR82676.1"/>
    <property type="molecule type" value="Genomic_DNA"/>
</dbReference>
<evidence type="ECO:0000313" key="9">
    <source>
        <dbReference type="Proteomes" id="UP000242915"/>
    </source>
</evidence>
<accession>A0A238ZGR7</accession>
<reference evidence="9" key="1">
    <citation type="submission" date="2017-06" db="EMBL/GenBank/DDBJ databases">
        <authorList>
            <person name="Varghese N."/>
            <person name="Submissions S."/>
        </authorList>
    </citation>
    <scope>NUCLEOTIDE SEQUENCE [LARGE SCALE GENOMIC DNA]</scope>
    <source>
        <strain evidence="9">CIP 108523</strain>
    </source>
</reference>
<dbReference type="PANTHER" id="PTHR11070:SF63">
    <property type="entry name" value="DNA HELICASE IV"/>
    <property type="match status" value="1"/>
</dbReference>
<feature type="region of interest" description="Disordered" evidence="6">
    <location>
        <begin position="36"/>
        <end position="72"/>
    </location>
</feature>
<proteinExistence type="predicted"/>
<evidence type="ECO:0000256" key="6">
    <source>
        <dbReference type="SAM" id="MobiDB-lite"/>
    </source>
</evidence>
<keyword evidence="1 5" id="KW-0547">Nucleotide-binding</keyword>
<evidence type="ECO:0000259" key="7">
    <source>
        <dbReference type="PROSITE" id="PS51198"/>
    </source>
</evidence>
<evidence type="ECO:0000256" key="2">
    <source>
        <dbReference type="ARBA" id="ARBA00022801"/>
    </source>
</evidence>
<sequence length="649" mass="72040">MLSAVKRYKLKLSGALLRYFPRTAAYLRAEDGNLLRHGTGAAKPRSKSPANPKKKTANKARKAASAGPRKITEGIYGPAPLPISEQQIQAMRDQVRKAASAGVVSLPSDEQWAMILNTAPLTRVFAGAGSGKSSTLLLRLVFMLCHLQIKPEQLTVISFTSASCEQLRKQLLDLLSFWQYPFDQSQARQCVRTFHSAMGTLATALLGKPSWFEQLNDKTANPNELDNPLTASRLGAAQQRLLKQAYQACYDAEPEFRQQVHQLLSLPAPPTPADNAKTKPAGKAPQDTYKLKGEFSPAPLFEAFYAQINFIQSIGIHIAGLDPAKLQCSAQERLFMQALVAFNRYFETALKEQDLLTFNLAFEQLTELFNGNKGASASAALEPFQHLLIDEFQDISPQIVKWLQAVQRSLAKQKQAVSLMAIGDDWQSIYAWRGSSPELFMNFDKHFPSKGKSKKSSVLLMTTNYRSIDPIITAGEQVLKGVELKQNKTCQASRPTQPGEHGVKVVSRFDINRRLPELLEQISEQCSYAAEQSKPEKTAVLLLSRANHTLKAIQAQLDKKLPVKGYTIHRAKGLQAQVAIIVDDCKAPDSYPLRNALYAYSGYFVNSYDQAMRDESLRLGYVAITRGVSRVFWYTQKVQGATQLLAARG</sequence>
<evidence type="ECO:0000256" key="1">
    <source>
        <dbReference type="ARBA" id="ARBA00022741"/>
    </source>
</evidence>
<dbReference type="Proteomes" id="UP000242915">
    <property type="component" value="Unassembled WGS sequence"/>
</dbReference>
<evidence type="ECO:0000313" key="8">
    <source>
        <dbReference type="EMBL" id="SNR82676.1"/>
    </source>
</evidence>
<feature type="compositionally biased region" description="Basic residues" evidence="6">
    <location>
        <begin position="52"/>
        <end position="62"/>
    </location>
</feature>
<dbReference type="GO" id="GO:0005829">
    <property type="term" value="C:cytosol"/>
    <property type="evidence" value="ECO:0007669"/>
    <property type="project" value="TreeGrafter"/>
</dbReference>
<protein>
    <submittedName>
        <fullName evidence="8">UvrD/REP helicase N-terminal domain-containing protein</fullName>
    </submittedName>
</protein>
<dbReference type="SUPFAM" id="SSF52540">
    <property type="entry name" value="P-loop containing nucleoside triphosphate hydrolases"/>
    <property type="match status" value="1"/>
</dbReference>
<dbReference type="AlphaFoldDB" id="A0A238ZGR7"/>
<organism evidence="8 9">
    <name type="scientific">Pseudomonas segetis</name>
    <dbReference type="NCBI Taxonomy" id="298908"/>
    <lineage>
        <taxon>Bacteria</taxon>
        <taxon>Pseudomonadati</taxon>
        <taxon>Pseudomonadota</taxon>
        <taxon>Gammaproteobacteria</taxon>
        <taxon>Pseudomonadales</taxon>
        <taxon>Pseudomonadaceae</taxon>
        <taxon>Pseudomonas</taxon>
    </lineage>
</organism>
<dbReference type="InterPro" id="IPR014016">
    <property type="entry name" value="UvrD-like_ATP-bd"/>
</dbReference>
<keyword evidence="4 5" id="KW-0067">ATP-binding</keyword>
<feature type="domain" description="UvrD-like helicase ATP-binding" evidence="7">
    <location>
        <begin position="105"/>
        <end position="468"/>
    </location>
</feature>
<dbReference type="GO" id="GO:0005524">
    <property type="term" value="F:ATP binding"/>
    <property type="evidence" value="ECO:0007669"/>
    <property type="project" value="UniProtKB-UniRule"/>
</dbReference>
<dbReference type="InterPro" id="IPR027417">
    <property type="entry name" value="P-loop_NTPase"/>
</dbReference>
<dbReference type="InterPro" id="IPR000212">
    <property type="entry name" value="DNA_helicase_UvrD/REP"/>
</dbReference>
<dbReference type="RefSeq" id="WP_089358639.1">
    <property type="nucleotide sequence ID" value="NZ_FZOG01000001.1"/>
</dbReference>
<keyword evidence="3 5" id="KW-0347">Helicase</keyword>
<dbReference type="Pfam" id="PF00580">
    <property type="entry name" value="UvrD-helicase"/>
    <property type="match status" value="1"/>
</dbReference>
<gene>
    <name evidence="8" type="ORF">SAMN05216255_0423</name>
</gene>
<keyword evidence="2 5" id="KW-0378">Hydrolase</keyword>
<dbReference type="GO" id="GO:0000725">
    <property type="term" value="P:recombinational repair"/>
    <property type="evidence" value="ECO:0007669"/>
    <property type="project" value="TreeGrafter"/>
</dbReference>
<name>A0A238ZGR7_9PSED</name>
<dbReference type="GO" id="GO:0003677">
    <property type="term" value="F:DNA binding"/>
    <property type="evidence" value="ECO:0007669"/>
    <property type="project" value="UniProtKB-KW"/>
</dbReference>
<feature type="binding site" evidence="5">
    <location>
        <begin position="126"/>
        <end position="133"/>
    </location>
    <ligand>
        <name>ATP</name>
        <dbReference type="ChEBI" id="CHEBI:30616"/>
    </ligand>
</feature>
<dbReference type="GO" id="GO:0043138">
    <property type="term" value="F:3'-5' DNA helicase activity"/>
    <property type="evidence" value="ECO:0007669"/>
    <property type="project" value="TreeGrafter"/>
</dbReference>
<dbReference type="InterPro" id="IPR013986">
    <property type="entry name" value="DExx_box_DNA_helicase_dom_sf"/>
</dbReference>
<keyword evidence="9" id="KW-1185">Reference proteome</keyword>